<name>A0A6M2BRK1_9GAMM</name>
<comment type="similarity">
    <text evidence="2">Belongs to the UPF0410 family.</text>
</comment>
<keyword evidence="4 7" id="KW-0812">Transmembrane</keyword>
<keyword evidence="9" id="KW-1185">Reference proteome</keyword>
<evidence type="ECO:0000256" key="2">
    <source>
        <dbReference type="ARBA" id="ARBA00011006"/>
    </source>
</evidence>
<protein>
    <submittedName>
        <fullName evidence="8">GlsB/YeaQ/YmgE family stress response membrane protein</fullName>
    </submittedName>
</protein>
<feature type="transmembrane region" description="Helical" evidence="7">
    <location>
        <begin position="6"/>
        <end position="22"/>
    </location>
</feature>
<dbReference type="PANTHER" id="PTHR33884:SF3">
    <property type="entry name" value="UPF0410 PROTEIN YMGE"/>
    <property type="match status" value="1"/>
</dbReference>
<comment type="subcellular location">
    <subcellularLocation>
        <location evidence="1">Cell membrane</location>
        <topology evidence="1">Multi-pass membrane protein</topology>
    </subcellularLocation>
</comment>
<dbReference type="Pfam" id="PF04226">
    <property type="entry name" value="Transgly_assoc"/>
    <property type="match status" value="1"/>
</dbReference>
<evidence type="ECO:0000256" key="7">
    <source>
        <dbReference type="SAM" id="Phobius"/>
    </source>
</evidence>
<dbReference type="RefSeq" id="WP_166254369.1">
    <property type="nucleotide sequence ID" value="NZ_JAAMOW010000003.1"/>
</dbReference>
<keyword evidence="5 7" id="KW-1133">Transmembrane helix</keyword>
<dbReference type="EMBL" id="JAAMOW010000003">
    <property type="protein sequence ID" value="NGY04649.1"/>
    <property type="molecule type" value="Genomic_DNA"/>
</dbReference>
<evidence type="ECO:0000256" key="5">
    <source>
        <dbReference type="ARBA" id="ARBA00022989"/>
    </source>
</evidence>
<evidence type="ECO:0000256" key="4">
    <source>
        <dbReference type="ARBA" id="ARBA00022692"/>
    </source>
</evidence>
<organism evidence="8 9">
    <name type="scientific">Solimonas terrae</name>
    <dbReference type="NCBI Taxonomy" id="1396819"/>
    <lineage>
        <taxon>Bacteria</taxon>
        <taxon>Pseudomonadati</taxon>
        <taxon>Pseudomonadota</taxon>
        <taxon>Gammaproteobacteria</taxon>
        <taxon>Nevskiales</taxon>
        <taxon>Nevskiaceae</taxon>
        <taxon>Solimonas</taxon>
    </lineage>
</organism>
<gene>
    <name evidence="8" type="ORF">G7Y85_07730</name>
</gene>
<evidence type="ECO:0000256" key="1">
    <source>
        <dbReference type="ARBA" id="ARBA00004651"/>
    </source>
</evidence>
<reference evidence="8 9" key="1">
    <citation type="journal article" date="2014" name="Int. J. Syst. Evol. Microbiol.">
        <title>Solimonas terrae sp. nov., isolated from soil.</title>
        <authorList>
            <person name="Kim S.J."/>
            <person name="Moon J.Y."/>
            <person name="Weon H.Y."/>
            <person name="Ahn J.H."/>
            <person name="Chen W.M."/>
            <person name="Kwon S.W."/>
        </authorList>
    </citation>
    <scope>NUCLEOTIDE SEQUENCE [LARGE SCALE GENOMIC DNA]</scope>
    <source>
        <strain evidence="8 9">KIS83-12</strain>
    </source>
</reference>
<dbReference type="AlphaFoldDB" id="A0A6M2BRK1"/>
<comment type="caution">
    <text evidence="8">The sequence shown here is derived from an EMBL/GenBank/DDBJ whole genome shotgun (WGS) entry which is preliminary data.</text>
</comment>
<dbReference type="GO" id="GO:0005886">
    <property type="term" value="C:plasma membrane"/>
    <property type="evidence" value="ECO:0007669"/>
    <property type="project" value="UniProtKB-SubCell"/>
</dbReference>
<feature type="transmembrane region" description="Helical" evidence="7">
    <location>
        <begin position="64"/>
        <end position="83"/>
    </location>
</feature>
<dbReference type="PANTHER" id="PTHR33884">
    <property type="entry name" value="UPF0410 PROTEIN YMGE"/>
    <property type="match status" value="1"/>
</dbReference>
<keyword evidence="6 7" id="KW-0472">Membrane</keyword>
<sequence>MNIVVWILVGGICGWLVSLLVATDARQGWMENVAIGIVGAFVGGYLVGPLASGGAIDQLKLSPSSLTVALIGAVTVLSIARLLRHVTAQD</sequence>
<evidence type="ECO:0000256" key="6">
    <source>
        <dbReference type="ARBA" id="ARBA00023136"/>
    </source>
</evidence>
<accession>A0A6M2BRK1</accession>
<dbReference type="InterPro" id="IPR007341">
    <property type="entry name" value="Transgly_assoc"/>
</dbReference>
<evidence type="ECO:0000256" key="3">
    <source>
        <dbReference type="ARBA" id="ARBA00022475"/>
    </source>
</evidence>
<evidence type="ECO:0000313" key="8">
    <source>
        <dbReference type="EMBL" id="NGY04649.1"/>
    </source>
</evidence>
<keyword evidence="3" id="KW-1003">Cell membrane</keyword>
<proteinExistence type="inferred from homology"/>
<feature type="transmembrane region" description="Helical" evidence="7">
    <location>
        <begin position="34"/>
        <end position="52"/>
    </location>
</feature>
<evidence type="ECO:0000313" key="9">
    <source>
        <dbReference type="Proteomes" id="UP000472676"/>
    </source>
</evidence>
<dbReference type="Proteomes" id="UP000472676">
    <property type="component" value="Unassembled WGS sequence"/>
</dbReference>